<organism evidence="1">
    <name type="scientific">Christensenella massiliensis</name>
    <dbReference type="NCBI Taxonomy" id="1805714"/>
    <lineage>
        <taxon>Bacteria</taxon>
        <taxon>Bacillati</taxon>
        <taxon>Bacillota</taxon>
        <taxon>Clostridia</taxon>
        <taxon>Christensenellales</taxon>
        <taxon>Christensenellaceae</taxon>
        <taxon>Christensenella</taxon>
    </lineage>
</organism>
<proteinExistence type="predicted"/>
<dbReference type="EMBL" id="CP117826">
    <property type="protein sequence ID" value="XCC61478.1"/>
    <property type="molecule type" value="Genomic_DNA"/>
</dbReference>
<name>A0AAU8A5N5_9FIRM</name>
<protein>
    <submittedName>
        <fullName evidence="1">Uncharacterized protein</fullName>
    </submittedName>
</protein>
<evidence type="ECO:0000313" key="1">
    <source>
        <dbReference type="EMBL" id="XCC61478.1"/>
    </source>
</evidence>
<sequence>MAVNKNKMLVVCGVQAANGKIDRIGNGVRIENEVRIEAELADLMKKCGSRRAAIKEMAEKYGWKYTEIR</sequence>
<dbReference type="AlphaFoldDB" id="A0AAU8A5N5"/>
<dbReference type="RefSeq" id="WP_353422944.1">
    <property type="nucleotide sequence ID" value="NZ_CP117826.1"/>
</dbReference>
<accession>A0AAU8A5N5</accession>
<gene>
    <name evidence="1" type="ORF">PUP29_08035</name>
</gene>
<reference evidence="1" key="1">
    <citation type="submission" date="2023-02" db="EMBL/GenBank/DDBJ databases">
        <title>Gut commensal Christensenella minuta modulates host metabolism via a new class of secondary bile acids.</title>
        <authorList>
            <person name="Liu C."/>
        </authorList>
    </citation>
    <scope>NUCLEOTIDE SEQUENCE</scope>
    <source>
        <strain evidence="1">CA70</strain>
    </source>
</reference>